<sequence>MAGVMTAPSLTAMRLNASPSSLGQRFSSNPSVSTSVTPVSSAQTLTAQHIAPQTLAPQTPAPQTQGSQTHGSQTHGSQTLATQSPVTSASGSTAPSIASAGLSGKTATLKADLSPINSLVNISDSNSPVSKQSSGGYSLSQGALGVNGLINRAPGQVAANPAASQGRINTGSGASETSATDTGEANGIGNIFAKDQVETIFNPAQEDAGESAGDPAAQEGSGANVFSQTDAREQQGYDPFKDKEVDAEQLDRAQEAELQALAKRDAEVRAHEQAHASVGGTFARSPSFKYEQGSDGRRYAVDGEVAIDISSVPGDPLATLNKMKQVYAAAMAPMTPSMADIRVASEALRKMNAAKAELAQERQQSMMTPKEMQPLIDAGKSEQQRQLPDPVTPKVAGEVDEKGQISASRVDSPSALDNDRAPSQTIERISRQILENKAEVYSQSALNARYQGAQPSPSSFAFSL</sequence>
<proteinExistence type="predicted"/>
<feature type="region of interest" description="Disordered" evidence="1">
    <location>
        <begin position="379"/>
        <end position="428"/>
    </location>
</feature>
<evidence type="ECO:0000313" key="2">
    <source>
        <dbReference type="EMBL" id="QDF75202.1"/>
    </source>
</evidence>
<protein>
    <recommendedName>
        <fullName evidence="4">SrpA-related protein</fullName>
    </recommendedName>
</protein>
<evidence type="ECO:0000313" key="3">
    <source>
        <dbReference type="Proteomes" id="UP000318758"/>
    </source>
</evidence>
<feature type="compositionally biased region" description="Low complexity" evidence="1">
    <location>
        <begin position="56"/>
        <end position="79"/>
    </location>
</feature>
<feature type="compositionally biased region" description="Polar residues" evidence="1">
    <location>
        <begin position="80"/>
        <end position="96"/>
    </location>
</feature>
<feature type="compositionally biased region" description="Polar residues" evidence="1">
    <location>
        <begin position="17"/>
        <end position="26"/>
    </location>
</feature>
<dbReference type="Proteomes" id="UP000318758">
    <property type="component" value="Chromosome"/>
</dbReference>
<keyword evidence="3" id="KW-1185">Reference proteome</keyword>
<feature type="compositionally biased region" description="Low complexity" evidence="1">
    <location>
        <begin position="27"/>
        <end position="41"/>
    </location>
</feature>
<feature type="region of interest" description="Disordered" evidence="1">
    <location>
        <begin position="56"/>
        <end position="97"/>
    </location>
</feature>
<evidence type="ECO:0008006" key="4">
    <source>
        <dbReference type="Google" id="ProtNLM"/>
    </source>
</evidence>
<gene>
    <name evidence="2" type="ORF">FGA12_08540</name>
</gene>
<dbReference type="Pfam" id="PF12118">
    <property type="entry name" value="SprA-related"/>
    <property type="match status" value="1"/>
</dbReference>
<dbReference type="EMBL" id="CP041153">
    <property type="protein sequence ID" value="QDF75202.1"/>
    <property type="molecule type" value="Genomic_DNA"/>
</dbReference>
<accession>A0ABX5WLI3</accession>
<evidence type="ECO:0000256" key="1">
    <source>
        <dbReference type="SAM" id="MobiDB-lite"/>
    </source>
</evidence>
<dbReference type="InterPro" id="IPR021973">
    <property type="entry name" value="SprA-related"/>
</dbReference>
<organism evidence="2 3">
    <name type="scientific">Shewanella marisflavi</name>
    <dbReference type="NCBI Taxonomy" id="260364"/>
    <lineage>
        <taxon>Bacteria</taxon>
        <taxon>Pseudomonadati</taxon>
        <taxon>Pseudomonadota</taxon>
        <taxon>Gammaproteobacteria</taxon>
        <taxon>Alteromonadales</taxon>
        <taxon>Shewanellaceae</taxon>
        <taxon>Shewanella</taxon>
    </lineage>
</organism>
<feature type="region of interest" description="Disordered" evidence="1">
    <location>
        <begin position="158"/>
        <end position="187"/>
    </location>
</feature>
<feature type="compositionally biased region" description="Polar residues" evidence="1">
    <location>
        <begin position="162"/>
        <end position="183"/>
    </location>
</feature>
<reference evidence="2 3" key="1">
    <citation type="submission" date="2019-06" db="EMBL/GenBank/DDBJ databases">
        <title>Complete genome of Shewanella marisflavi ECSMB14101, a mussel settlement-inducing bacterium isolated from East China Sea.</title>
        <authorList>
            <person name="Yang J."/>
            <person name="Liang X."/>
            <person name="Chang R."/>
            <person name="Peng L."/>
        </authorList>
    </citation>
    <scope>NUCLEOTIDE SEQUENCE [LARGE SCALE GENOMIC DNA]</scope>
    <source>
        <strain evidence="2 3">ECSMB14101</strain>
    </source>
</reference>
<feature type="region of interest" description="Disordered" evidence="1">
    <location>
        <begin position="16"/>
        <end position="44"/>
    </location>
</feature>
<name>A0ABX5WLI3_9GAMM</name>